<evidence type="ECO:0000313" key="1">
    <source>
        <dbReference type="EMBL" id="ABS55356.1"/>
    </source>
</evidence>
<dbReference type="Proteomes" id="UP000002408">
    <property type="component" value="Chromosome"/>
</dbReference>
<reference evidence="2" key="1">
    <citation type="journal article" date="2015" name="Microbiology">
        <title>Genome of Methanoregula boonei 6A8 reveals adaptations to oligotrophic peatland environments.</title>
        <authorList>
            <person name="Braeuer S."/>
            <person name="Cadillo-Quiroz H."/>
            <person name="Kyrpides N."/>
            <person name="Woyke T."/>
            <person name="Goodwin L."/>
            <person name="Detter C."/>
            <person name="Podell S."/>
            <person name="Yavitt J.B."/>
            <person name="Zinder S.H."/>
        </authorList>
    </citation>
    <scope>NUCLEOTIDE SEQUENCE [LARGE SCALE GENOMIC DNA]</scope>
    <source>
        <strain evidence="2">DSM 21154 / JCM 14090 / 6A8</strain>
    </source>
</reference>
<dbReference type="eggNOG" id="arCOG03365">
    <property type="taxonomic scope" value="Archaea"/>
</dbReference>
<proteinExistence type="predicted"/>
<sequence>MADETGNAKTQNSAVEEELFDVVIPPGVPRKIIIDIARKFDVDVVECRQKLYFANMDGDERDLLAFRAKRDVAEKVEKCLVEEVRKFIGS</sequence>
<dbReference type="STRING" id="456442.Mboo_0838"/>
<evidence type="ECO:0000313" key="2">
    <source>
        <dbReference type="Proteomes" id="UP000002408"/>
    </source>
</evidence>
<name>A7I6J5_METB6</name>
<protein>
    <submittedName>
        <fullName evidence="1">Uncharacterized protein</fullName>
    </submittedName>
</protein>
<keyword evidence="2" id="KW-1185">Reference proteome</keyword>
<gene>
    <name evidence="1" type="ordered locus">Mboo_0838</name>
</gene>
<organism evidence="1 2">
    <name type="scientific">Methanoregula boonei (strain DSM 21154 / JCM 14090 / 6A8)</name>
    <dbReference type="NCBI Taxonomy" id="456442"/>
    <lineage>
        <taxon>Archaea</taxon>
        <taxon>Methanobacteriati</taxon>
        <taxon>Methanobacteriota</taxon>
        <taxon>Stenosarchaea group</taxon>
        <taxon>Methanomicrobia</taxon>
        <taxon>Methanomicrobiales</taxon>
        <taxon>Methanoregulaceae</taxon>
        <taxon>Methanoregula</taxon>
    </lineage>
</organism>
<dbReference type="HOGENOM" id="CLU_184179_0_0_2"/>
<dbReference type="RefSeq" id="WP_012106380.1">
    <property type="nucleotide sequence ID" value="NC_009712.1"/>
</dbReference>
<dbReference type="AlphaFoldDB" id="A7I6J5"/>
<dbReference type="GeneID" id="5410027"/>
<accession>A7I6J5</accession>
<dbReference type="OrthoDB" id="145834at2157"/>
<dbReference type="EMBL" id="CP000780">
    <property type="protein sequence ID" value="ABS55356.1"/>
    <property type="molecule type" value="Genomic_DNA"/>
</dbReference>
<dbReference type="KEGG" id="mbn:Mboo_0838"/>